<reference evidence="12" key="1">
    <citation type="submission" date="2016-10" db="EMBL/GenBank/DDBJ databases">
        <authorList>
            <person name="Varghese N."/>
            <person name="Submissions S."/>
        </authorList>
    </citation>
    <scope>NUCLEOTIDE SEQUENCE [LARGE SCALE GENOMIC DNA]</scope>
    <source>
        <strain evidence="12">DSM 17038</strain>
    </source>
</reference>
<keyword evidence="8" id="KW-1278">Translocase</keyword>
<evidence type="ECO:0000256" key="6">
    <source>
        <dbReference type="ARBA" id="ARBA00022741"/>
    </source>
</evidence>
<dbReference type="PANTHER" id="PTHR43297">
    <property type="entry name" value="OLIGOPEPTIDE TRANSPORT ATP-BINDING PROTEIN APPD"/>
    <property type="match status" value="1"/>
</dbReference>
<evidence type="ECO:0000256" key="5">
    <source>
        <dbReference type="ARBA" id="ARBA00022519"/>
    </source>
</evidence>
<dbReference type="GO" id="GO:0005524">
    <property type="term" value="F:ATP binding"/>
    <property type="evidence" value="ECO:0007669"/>
    <property type="project" value="UniProtKB-KW"/>
</dbReference>
<evidence type="ECO:0000313" key="12">
    <source>
        <dbReference type="Proteomes" id="UP000199337"/>
    </source>
</evidence>
<dbReference type="GO" id="GO:0005886">
    <property type="term" value="C:plasma membrane"/>
    <property type="evidence" value="ECO:0007669"/>
    <property type="project" value="UniProtKB-SubCell"/>
</dbReference>
<dbReference type="Pfam" id="PF00005">
    <property type="entry name" value="ABC_tran"/>
    <property type="match status" value="1"/>
</dbReference>
<dbReference type="SMART" id="SM00382">
    <property type="entry name" value="AAA"/>
    <property type="match status" value="1"/>
</dbReference>
<organism evidence="11 12">
    <name type="scientific">Desulfotruncus arcticus DSM 17038</name>
    <dbReference type="NCBI Taxonomy" id="1121424"/>
    <lineage>
        <taxon>Bacteria</taxon>
        <taxon>Bacillati</taxon>
        <taxon>Bacillota</taxon>
        <taxon>Clostridia</taxon>
        <taxon>Eubacteriales</taxon>
        <taxon>Desulfallaceae</taxon>
        <taxon>Desulfotruncus</taxon>
    </lineage>
</organism>
<keyword evidence="6" id="KW-0547">Nucleotide-binding</keyword>
<evidence type="ECO:0000256" key="4">
    <source>
        <dbReference type="ARBA" id="ARBA00022475"/>
    </source>
</evidence>
<evidence type="ECO:0000256" key="9">
    <source>
        <dbReference type="ARBA" id="ARBA00023136"/>
    </source>
</evidence>
<dbReference type="PROSITE" id="PS00211">
    <property type="entry name" value="ABC_TRANSPORTER_1"/>
    <property type="match status" value="1"/>
</dbReference>
<name>A0A1I2SYI0_9FIRM</name>
<proteinExistence type="inferred from homology"/>
<dbReference type="InterPro" id="IPR050388">
    <property type="entry name" value="ABC_Ni/Peptide_Import"/>
</dbReference>
<dbReference type="FunFam" id="3.40.50.300:FF:000016">
    <property type="entry name" value="Oligopeptide ABC transporter ATP-binding component"/>
    <property type="match status" value="1"/>
</dbReference>
<comment type="subcellular location">
    <subcellularLocation>
        <location evidence="1">Cell membrane</location>
        <topology evidence="1">Peripheral membrane protein</topology>
    </subcellularLocation>
</comment>
<dbReference type="InterPro" id="IPR027417">
    <property type="entry name" value="P-loop_NTPase"/>
</dbReference>
<keyword evidence="3" id="KW-0813">Transport</keyword>
<dbReference type="GO" id="GO:0016887">
    <property type="term" value="F:ATP hydrolysis activity"/>
    <property type="evidence" value="ECO:0007669"/>
    <property type="project" value="InterPro"/>
</dbReference>
<dbReference type="SUPFAM" id="SSF52540">
    <property type="entry name" value="P-loop containing nucleoside triphosphate hydrolases"/>
    <property type="match status" value="1"/>
</dbReference>
<dbReference type="STRING" id="341036.SAMN05660649_02069"/>
<keyword evidence="9" id="KW-0472">Membrane</keyword>
<keyword evidence="4" id="KW-1003">Cell membrane</keyword>
<comment type="similarity">
    <text evidence="2">Belongs to the ABC transporter superfamily.</text>
</comment>
<evidence type="ECO:0000256" key="7">
    <source>
        <dbReference type="ARBA" id="ARBA00022840"/>
    </source>
</evidence>
<evidence type="ECO:0000313" key="11">
    <source>
        <dbReference type="EMBL" id="SFG57668.1"/>
    </source>
</evidence>
<dbReference type="Gene3D" id="3.40.50.300">
    <property type="entry name" value="P-loop containing nucleotide triphosphate hydrolases"/>
    <property type="match status" value="1"/>
</dbReference>
<dbReference type="Proteomes" id="UP000199337">
    <property type="component" value="Unassembled WGS sequence"/>
</dbReference>
<dbReference type="PROSITE" id="PS50893">
    <property type="entry name" value="ABC_TRANSPORTER_2"/>
    <property type="match status" value="1"/>
</dbReference>
<keyword evidence="7 11" id="KW-0067">ATP-binding</keyword>
<protein>
    <submittedName>
        <fullName evidence="11">Peptide/nickel transport system ATP-binding protein</fullName>
    </submittedName>
</protein>
<dbReference type="EMBL" id="FOOX01000006">
    <property type="protein sequence ID" value="SFG57668.1"/>
    <property type="molecule type" value="Genomic_DNA"/>
</dbReference>
<dbReference type="InterPro" id="IPR003439">
    <property type="entry name" value="ABC_transporter-like_ATP-bd"/>
</dbReference>
<keyword evidence="12" id="KW-1185">Reference proteome</keyword>
<dbReference type="RefSeq" id="WP_207648168.1">
    <property type="nucleotide sequence ID" value="NZ_FOOX01000006.1"/>
</dbReference>
<evidence type="ECO:0000256" key="3">
    <source>
        <dbReference type="ARBA" id="ARBA00022448"/>
    </source>
</evidence>
<keyword evidence="5" id="KW-0997">Cell inner membrane</keyword>
<evidence type="ECO:0000256" key="8">
    <source>
        <dbReference type="ARBA" id="ARBA00022967"/>
    </source>
</evidence>
<dbReference type="InterPro" id="IPR003593">
    <property type="entry name" value="AAA+_ATPase"/>
</dbReference>
<dbReference type="InterPro" id="IPR017871">
    <property type="entry name" value="ABC_transporter-like_CS"/>
</dbReference>
<gene>
    <name evidence="11" type="ORF">SAMN05660649_02069</name>
</gene>
<feature type="domain" description="ABC transporter" evidence="10">
    <location>
        <begin position="7"/>
        <end position="257"/>
    </location>
</feature>
<dbReference type="AlphaFoldDB" id="A0A1I2SYI0"/>
<evidence type="ECO:0000256" key="1">
    <source>
        <dbReference type="ARBA" id="ARBA00004202"/>
    </source>
</evidence>
<dbReference type="CDD" id="cd03257">
    <property type="entry name" value="ABC_NikE_OppD_transporters"/>
    <property type="match status" value="1"/>
</dbReference>
<evidence type="ECO:0000256" key="2">
    <source>
        <dbReference type="ARBA" id="ARBA00005417"/>
    </source>
</evidence>
<evidence type="ECO:0000259" key="10">
    <source>
        <dbReference type="PROSITE" id="PS50893"/>
    </source>
</evidence>
<accession>A0A1I2SYI0</accession>
<sequence length="263" mass="28756">MKEEPVLEVENFSVYFHQSCQVIKAVDDISFQVYPAGVTALVGESGCGKTVTALSVLGLLKAQGVETRGAIRLKGRNLRELTGEELRRLRGKQMAMIFQDPQNALNPVLKVETQVMEAIACHQRISGSGAKEMALRLLSRVGLADPRRVLAKYPFQLSGGMCQRVMIAIAFALSPDLLIADEPTTALDVTVQAQILAELRRLKNELGTGIMLITHDLGVVAEIADLVCVMKEGKIVESGTVFDIFQNPRHSYTKKLLNSVLPV</sequence>
<dbReference type="PANTHER" id="PTHR43297:SF14">
    <property type="entry name" value="ATPASE AAA-TYPE CORE DOMAIN-CONTAINING PROTEIN"/>
    <property type="match status" value="1"/>
</dbReference>